<dbReference type="RefSeq" id="WP_138632252.1">
    <property type="nucleotide sequence ID" value="NZ_JASWDG010000005.1"/>
</dbReference>
<evidence type="ECO:0000313" key="5">
    <source>
        <dbReference type="EMBL" id="TMR42366.1"/>
    </source>
</evidence>
<dbReference type="InterPro" id="IPR016169">
    <property type="entry name" value="FAD-bd_PCMH_sub2"/>
</dbReference>
<dbReference type="InterPro" id="IPR036683">
    <property type="entry name" value="CO_DH_flav_C_dom_sf"/>
</dbReference>
<dbReference type="Pfam" id="PF03450">
    <property type="entry name" value="CO_deh_flav_C"/>
    <property type="match status" value="1"/>
</dbReference>
<dbReference type="EMBL" id="VCKZ01000002">
    <property type="protein sequence ID" value="TMR42366.1"/>
    <property type="molecule type" value="Genomic_DNA"/>
</dbReference>
<keyword evidence="3" id="KW-0560">Oxidoreductase</keyword>
<dbReference type="InterPro" id="IPR016167">
    <property type="entry name" value="FAD-bd_PCMH_sub1"/>
</dbReference>
<dbReference type="PANTHER" id="PTHR42659:SF2">
    <property type="entry name" value="XANTHINE DEHYDROGENASE SUBUNIT C-RELATED"/>
    <property type="match status" value="1"/>
</dbReference>
<organism evidence="5 6">
    <name type="scientific">Actinomadura geliboluensis</name>
    <dbReference type="NCBI Taxonomy" id="882440"/>
    <lineage>
        <taxon>Bacteria</taxon>
        <taxon>Bacillati</taxon>
        <taxon>Actinomycetota</taxon>
        <taxon>Actinomycetes</taxon>
        <taxon>Streptosporangiales</taxon>
        <taxon>Thermomonosporaceae</taxon>
        <taxon>Actinomadura</taxon>
    </lineage>
</organism>
<dbReference type="PROSITE" id="PS51387">
    <property type="entry name" value="FAD_PCMH"/>
    <property type="match status" value="1"/>
</dbReference>
<dbReference type="SUPFAM" id="SSF56176">
    <property type="entry name" value="FAD-binding/transporter-associated domain-like"/>
    <property type="match status" value="1"/>
</dbReference>
<gene>
    <name evidence="5" type="ORF">ETD96_00570</name>
</gene>
<dbReference type="PANTHER" id="PTHR42659">
    <property type="entry name" value="XANTHINE DEHYDROGENASE SUBUNIT C-RELATED"/>
    <property type="match status" value="1"/>
</dbReference>
<dbReference type="InterPro" id="IPR051312">
    <property type="entry name" value="Diverse_Substr_Oxidored"/>
</dbReference>
<proteinExistence type="predicted"/>
<dbReference type="Pfam" id="PF00941">
    <property type="entry name" value="FAD_binding_5"/>
    <property type="match status" value="1"/>
</dbReference>
<dbReference type="Proteomes" id="UP000305238">
    <property type="component" value="Unassembled WGS sequence"/>
</dbReference>
<dbReference type="SMART" id="SM01092">
    <property type="entry name" value="CO_deh_flav_C"/>
    <property type="match status" value="1"/>
</dbReference>
<dbReference type="GO" id="GO:0016491">
    <property type="term" value="F:oxidoreductase activity"/>
    <property type="evidence" value="ECO:0007669"/>
    <property type="project" value="UniProtKB-KW"/>
</dbReference>
<evidence type="ECO:0000259" key="4">
    <source>
        <dbReference type="PROSITE" id="PS51387"/>
    </source>
</evidence>
<dbReference type="InterPro" id="IPR016166">
    <property type="entry name" value="FAD-bd_PCMH"/>
</dbReference>
<evidence type="ECO:0000256" key="1">
    <source>
        <dbReference type="ARBA" id="ARBA00022630"/>
    </source>
</evidence>
<dbReference type="Gene3D" id="3.30.390.50">
    <property type="entry name" value="CO dehydrogenase flavoprotein, C-terminal domain"/>
    <property type="match status" value="1"/>
</dbReference>
<reference evidence="5 6" key="1">
    <citation type="submission" date="2019-05" db="EMBL/GenBank/DDBJ databases">
        <title>Draft genome sequence of Actinomadura geliboluensis A8036.</title>
        <authorList>
            <person name="Saricaoglu S."/>
            <person name="Isik K."/>
        </authorList>
    </citation>
    <scope>NUCLEOTIDE SEQUENCE [LARGE SCALE GENOMIC DNA]</scope>
    <source>
        <strain evidence="5 6">A8036</strain>
    </source>
</reference>
<accession>A0A5S4HBK9</accession>
<keyword evidence="2" id="KW-0274">FAD</keyword>
<feature type="domain" description="FAD-binding PCMH-type" evidence="4">
    <location>
        <begin position="1"/>
        <end position="177"/>
    </location>
</feature>
<dbReference type="OrthoDB" id="9793944at2"/>
<dbReference type="InterPro" id="IPR036318">
    <property type="entry name" value="FAD-bd_PCMH-like_sf"/>
</dbReference>
<keyword evidence="6" id="KW-1185">Reference proteome</keyword>
<protein>
    <submittedName>
        <fullName evidence="5">Xanthine dehydrogenase family protein subunit M</fullName>
    </submittedName>
</protein>
<dbReference type="SUPFAM" id="SSF55447">
    <property type="entry name" value="CO dehydrogenase flavoprotein C-terminal domain-like"/>
    <property type="match status" value="1"/>
</dbReference>
<comment type="caution">
    <text evidence="5">The sequence shown here is derived from an EMBL/GenBank/DDBJ whole genome shotgun (WGS) entry which is preliminary data.</text>
</comment>
<dbReference type="GO" id="GO:0071949">
    <property type="term" value="F:FAD binding"/>
    <property type="evidence" value="ECO:0007669"/>
    <property type="project" value="InterPro"/>
</dbReference>
<dbReference type="Gene3D" id="3.30.43.10">
    <property type="entry name" value="Uridine Diphospho-n-acetylenolpyruvylglucosamine Reductase, domain 2"/>
    <property type="match status" value="1"/>
</dbReference>
<sequence length="290" mass="30108">MKPPPFAYARPATLDEALDMIIEGGDEAKFLAGGQSLLPLLSYRLARPTHLVDIGRLPGLDRIDRTGGGLALGGLVRHAQLEGAAELAGPWRAIREAAAQIGHLPIRERGTIGGSIAHADPSAELPVVATALDAAFVLRSAAGTRTVPAAGFFTGPFMTVIEPAEALVSIDFPTPPLGLRSAFEEFTARSGDFALASAAVAIATGEDGIVRQVRIVLGSVGPLPLRALDAEASLDGVALTPEAAKLAARVAAAETHPGEDAFAGPEFRRELVETVVVRALTRLMDQGGRP</sequence>
<dbReference type="InterPro" id="IPR005107">
    <property type="entry name" value="CO_DH_flav_C"/>
</dbReference>
<evidence type="ECO:0000313" key="6">
    <source>
        <dbReference type="Proteomes" id="UP000305238"/>
    </source>
</evidence>
<dbReference type="AlphaFoldDB" id="A0A5S4HBK9"/>
<dbReference type="Gene3D" id="3.30.465.10">
    <property type="match status" value="1"/>
</dbReference>
<evidence type="ECO:0000256" key="3">
    <source>
        <dbReference type="ARBA" id="ARBA00023002"/>
    </source>
</evidence>
<dbReference type="InterPro" id="IPR002346">
    <property type="entry name" value="Mopterin_DH_FAD-bd"/>
</dbReference>
<name>A0A5S4HBK9_9ACTN</name>
<evidence type="ECO:0000256" key="2">
    <source>
        <dbReference type="ARBA" id="ARBA00022827"/>
    </source>
</evidence>
<keyword evidence="1" id="KW-0285">Flavoprotein</keyword>